<evidence type="ECO:0000313" key="1">
    <source>
        <dbReference type="EMBL" id="MDZ8118707.1"/>
    </source>
</evidence>
<dbReference type="RefSeq" id="WP_322608505.1">
    <property type="nucleotide sequence ID" value="NZ_JARVCO010000010.1"/>
</dbReference>
<dbReference type="EC" id="2.3.1.-" evidence="1"/>
<name>A0ABU5MWX1_9BACT</name>
<protein>
    <submittedName>
        <fullName evidence="1">GNAT family N-acetyltransferase</fullName>
        <ecNumber evidence="1">2.3.1.-</ecNumber>
    </submittedName>
</protein>
<dbReference type="EMBL" id="JARVCO010000010">
    <property type="protein sequence ID" value="MDZ8118707.1"/>
    <property type="molecule type" value="Genomic_DNA"/>
</dbReference>
<keyword evidence="2" id="KW-1185">Reference proteome</keyword>
<organism evidence="1 2">
    <name type="scientific">Pontiella agarivorans</name>
    <dbReference type="NCBI Taxonomy" id="3038953"/>
    <lineage>
        <taxon>Bacteria</taxon>
        <taxon>Pseudomonadati</taxon>
        <taxon>Kiritimatiellota</taxon>
        <taxon>Kiritimatiellia</taxon>
        <taxon>Kiritimatiellales</taxon>
        <taxon>Pontiellaceae</taxon>
        <taxon>Pontiella</taxon>
    </lineage>
</organism>
<keyword evidence="1" id="KW-0012">Acyltransferase</keyword>
<dbReference type="Gene3D" id="3.40.630.30">
    <property type="match status" value="1"/>
</dbReference>
<reference evidence="1 2" key="1">
    <citation type="journal article" date="2024" name="Appl. Environ. Microbiol.">
        <title>Pontiella agarivorans sp. nov., a novel marine anaerobic bacterium capable of degrading macroalgal polysaccharides and fixing nitrogen.</title>
        <authorList>
            <person name="Liu N."/>
            <person name="Kivenson V."/>
            <person name="Peng X."/>
            <person name="Cui Z."/>
            <person name="Lankiewicz T.S."/>
            <person name="Gosselin K.M."/>
            <person name="English C.J."/>
            <person name="Blair E.M."/>
            <person name="O'Malley M.A."/>
            <person name="Valentine D.L."/>
        </authorList>
    </citation>
    <scope>NUCLEOTIDE SEQUENCE [LARGE SCALE GENOMIC DNA]</scope>
    <source>
        <strain evidence="1 2">NLcol2</strain>
    </source>
</reference>
<dbReference type="GO" id="GO:0016746">
    <property type="term" value="F:acyltransferase activity"/>
    <property type="evidence" value="ECO:0007669"/>
    <property type="project" value="UniProtKB-KW"/>
</dbReference>
<proteinExistence type="predicted"/>
<comment type="caution">
    <text evidence="1">The sequence shown here is derived from an EMBL/GenBank/DDBJ whole genome shotgun (WGS) entry which is preliminary data.</text>
</comment>
<dbReference type="Proteomes" id="UP001290861">
    <property type="component" value="Unassembled WGS sequence"/>
</dbReference>
<gene>
    <name evidence="1" type="ORF">P9H32_08700</name>
</gene>
<sequence length="307" mass="35088">MIIDRDKTGYASRAYADSLSEFGEVIHLKHSNGYLLKKPVPGCAGYFDAIGLYPLFFCSDWSLLQKDFEELPDTIISIGLVADPFGDFTPELLEQTFDVVNPYKKHFTVDVTREIAEIGSRHHRREARKAYRSLSVQVCENPAEFVDIWEGLYKTLRRRYSIQGIRGFSHTAFEKQLSMPEIVVHQAFHEDKIIGAQLFYQQDDVVHCHLGAVSPIGYELNAFYALDQFSFSYFSDKARRLDLGGGIGLNSGGHDGLSYYKKGWSSDLQQVYFCGRIINPEMYEMMAQKAKQVHSSYFPTYRAGEYL</sequence>
<accession>A0ABU5MWX1</accession>
<evidence type="ECO:0000313" key="2">
    <source>
        <dbReference type="Proteomes" id="UP001290861"/>
    </source>
</evidence>
<dbReference type="InterPro" id="IPR016181">
    <property type="entry name" value="Acyl_CoA_acyltransferase"/>
</dbReference>
<dbReference type="SUPFAM" id="SSF55729">
    <property type="entry name" value="Acyl-CoA N-acyltransferases (Nat)"/>
    <property type="match status" value="1"/>
</dbReference>
<keyword evidence="1" id="KW-0808">Transferase</keyword>